<feature type="domain" description="DUF6314" evidence="2">
    <location>
        <begin position="220"/>
        <end position="271"/>
    </location>
</feature>
<comment type="caution">
    <text evidence="3">The sequence shown here is derived from an EMBL/GenBank/DDBJ whole genome shotgun (WGS) entry which is preliminary data.</text>
</comment>
<sequence>MSSAESTTTTMKSRISPRFLSSLYTSLSSPSTPTTLSTTSHNSPTRQWHLHRILRSDNPADINGELNGTATFHPLHHTPSEDDATAYRQMVYKEEGEMPSSVMGMAGLRWTKKYIWRLNGAASTDQKQQEQQDDNSNPEMGGISVWFVKIKSSKEKAETGDQDEPDYLFHEFDFNYRQKQQDSSETAGATTDATKPKFEPPTPPPLILPDLKEKYPETTVMQATGDHLCVKDMYYTAYSFRVVPETGEVLSWASRHVVKGPKKNQDILNLYSIQ</sequence>
<feature type="region of interest" description="Disordered" evidence="1">
    <location>
        <begin position="26"/>
        <end position="45"/>
    </location>
</feature>
<organism evidence="3 4">
    <name type="scientific">Talaromyces amestolkiae</name>
    <dbReference type="NCBI Taxonomy" id="1196081"/>
    <lineage>
        <taxon>Eukaryota</taxon>
        <taxon>Fungi</taxon>
        <taxon>Dikarya</taxon>
        <taxon>Ascomycota</taxon>
        <taxon>Pezizomycotina</taxon>
        <taxon>Eurotiomycetes</taxon>
        <taxon>Eurotiomycetidae</taxon>
        <taxon>Eurotiales</taxon>
        <taxon>Trichocomaceae</taxon>
        <taxon>Talaromyces</taxon>
        <taxon>Talaromyces sect. Talaromyces</taxon>
    </lineage>
</organism>
<feature type="region of interest" description="Disordered" evidence="1">
    <location>
        <begin position="59"/>
        <end position="82"/>
    </location>
</feature>
<dbReference type="GeneID" id="63793476"/>
<feature type="domain" description="DUF6314" evidence="2">
    <location>
        <begin position="47"/>
        <end position="122"/>
    </location>
</feature>
<keyword evidence="4" id="KW-1185">Reference proteome</keyword>
<evidence type="ECO:0000256" key="1">
    <source>
        <dbReference type="SAM" id="MobiDB-lite"/>
    </source>
</evidence>
<evidence type="ECO:0000313" key="3">
    <source>
        <dbReference type="EMBL" id="RAO68248.1"/>
    </source>
</evidence>
<evidence type="ECO:0000313" key="4">
    <source>
        <dbReference type="Proteomes" id="UP000249363"/>
    </source>
</evidence>
<dbReference type="RefSeq" id="XP_040732764.1">
    <property type="nucleotide sequence ID" value="XM_040876607.1"/>
</dbReference>
<proteinExistence type="predicted"/>
<dbReference type="Pfam" id="PF19834">
    <property type="entry name" value="DUF6314"/>
    <property type="match status" value="2"/>
</dbReference>
<feature type="compositionally biased region" description="Polar residues" evidence="1">
    <location>
        <begin position="183"/>
        <end position="193"/>
    </location>
</feature>
<dbReference type="AlphaFoldDB" id="A0A364KXH0"/>
<name>A0A364KXH0_TALAM</name>
<gene>
    <name evidence="3" type="ORF">BHQ10_004260</name>
</gene>
<dbReference type="OrthoDB" id="66881at2759"/>
<dbReference type="Proteomes" id="UP000249363">
    <property type="component" value="Unassembled WGS sequence"/>
</dbReference>
<evidence type="ECO:0000259" key="2">
    <source>
        <dbReference type="Pfam" id="PF19834"/>
    </source>
</evidence>
<dbReference type="EMBL" id="MIKG01000007">
    <property type="protein sequence ID" value="RAO68248.1"/>
    <property type="molecule type" value="Genomic_DNA"/>
</dbReference>
<protein>
    <recommendedName>
        <fullName evidence="2">DUF6314 domain-containing protein</fullName>
    </recommendedName>
</protein>
<dbReference type="InterPro" id="IPR045632">
    <property type="entry name" value="DUF6314"/>
</dbReference>
<reference evidence="3 4" key="1">
    <citation type="journal article" date="2017" name="Biotechnol. Biofuels">
        <title>Differential beta-glucosidase expression as a function of carbon source availability in Talaromyces amestolkiae: a genomic and proteomic approach.</title>
        <authorList>
            <person name="de Eugenio L.I."/>
            <person name="Mendez-Liter J.A."/>
            <person name="Nieto-Dominguez M."/>
            <person name="Alonso L."/>
            <person name="Gil-Munoz J."/>
            <person name="Barriuso J."/>
            <person name="Prieto A."/>
            <person name="Martinez M.J."/>
        </authorList>
    </citation>
    <scope>NUCLEOTIDE SEQUENCE [LARGE SCALE GENOMIC DNA]</scope>
    <source>
        <strain evidence="3 4">CIB</strain>
    </source>
</reference>
<accession>A0A364KXH0</accession>
<feature type="region of interest" description="Disordered" evidence="1">
    <location>
        <begin position="179"/>
        <end position="204"/>
    </location>
</feature>